<dbReference type="Pfam" id="PF13181">
    <property type="entry name" value="TPR_8"/>
    <property type="match status" value="2"/>
</dbReference>
<gene>
    <name evidence="5" type="ORF">MNB_SV-5-140</name>
</gene>
<evidence type="ECO:0000256" key="3">
    <source>
        <dbReference type="SAM" id="Phobius"/>
    </source>
</evidence>
<dbReference type="SUPFAM" id="SSF48452">
    <property type="entry name" value="TPR-like"/>
    <property type="match status" value="2"/>
</dbReference>
<keyword evidence="3" id="KW-0472">Membrane</keyword>
<dbReference type="InterPro" id="IPR015032">
    <property type="entry name" value="ThsB__TIR-like_domain"/>
</dbReference>
<dbReference type="SUPFAM" id="SSF52200">
    <property type="entry name" value="Toll/Interleukin receptor TIR domain"/>
    <property type="match status" value="1"/>
</dbReference>
<dbReference type="Pfam" id="PF13424">
    <property type="entry name" value="TPR_12"/>
    <property type="match status" value="1"/>
</dbReference>
<dbReference type="InterPro" id="IPR011990">
    <property type="entry name" value="TPR-like_helical_dom_sf"/>
</dbReference>
<dbReference type="PANTHER" id="PTHR45641:SF19">
    <property type="entry name" value="NEPHROCYSTIN-3"/>
    <property type="match status" value="1"/>
</dbReference>
<organism evidence="5">
    <name type="scientific">hydrothermal vent metagenome</name>
    <dbReference type="NCBI Taxonomy" id="652676"/>
    <lineage>
        <taxon>unclassified sequences</taxon>
        <taxon>metagenomes</taxon>
        <taxon>ecological metagenomes</taxon>
    </lineage>
</organism>
<dbReference type="Pfam" id="PF08937">
    <property type="entry name" value="ThsB_TIR"/>
    <property type="match status" value="1"/>
</dbReference>
<feature type="transmembrane region" description="Helical" evidence="3">
    <location>
        <begin position="188"/>
        <end position="206"/>
    </location>
</feature>
<feature type="domain" description="Thoeris protein ThsB TIR-like" evidence="4">
    <location>
        <begin position="17"/>
        <end position="122"/>
    </location>
</feature>
<dbReference type="InterPro" id="IPR019734">
    <property type="entry name" value="TPR_rpt"/>
</dbReference>
<dbReference type="InterPro" id="IPR035897">
    <property type="entry name" value="Toll_tir_struct_dom_sf"/>
</dbReference>
<accession>A0A1W1ECL0</accession>
<name>A0A1W1ECL0_9ZZZZ</name>
<dbReference type="Gene3D" id="1.25.40.10">
    <property type="entry name" value="Tetratricopeptide repeat domain"/>
    <property type="match status" value="2"/>
</dbReference>
<evidence type="ECO:0000259" key="4">
    <source>
        <dbReference type="Pfam" id="PF08937"/>
    </source>
</evidence>
<keyword evidence="1" id="KW-0677">Repeat</keyword>
<sequence length="586" mass="68431">MNSSSKIKDKQYRYKAFISYAHHDIKFAKYLKKSIENYKIPNKLRNKYASLPHTLKGSIYFSKEELNTSNILPREIKAALKFSENILVVCSHNSRKSRLVYSELNYFKQEHGHSNILAVVKDGKVPDILPLAIYENEQNKIEPFTVFSTKNENKREALLRVIAFILEVDVADLLESDKPIKNRAKNRIILLLGIFVILAIYVYKQYTPKLTNEELKIVNHEISLLENQLSSKDNSEDEIDSLSTALTQLQEFKKVKKDTIKYFNSSKSTFLKDGKLIYDKDGSTAALTFFDSYSEKLEKEIEARKNLIEAKIYIEKGNLEKANTFYEKAVNIHVNFDNIYSYALFLIKQNKITKAEMLLEELLEVKLPADNKADALNLLASLYSKSAMFDKAEKNYIEAISIREELVREDAVTYNSDLAWSYNNLAILYEKMQKYKDSEEMHLNALNIRKELSKNKTEEDIFNLSSSFYDLGRLHRINKKFEDSKMMFEKSLKIRRDLVEKNPKKYTPYLVNTLDELALLYTQNDAAQKAETIFNEALEIRRKLYLNNTLKYSMAYYDTLTNFYTFLKNTKQDLKADTLYKNSNKY</sequence>
<dbReference type="Gene3D" id="3.40.50.10140">
    <property type="entry name" value="Toll/interleukin-1 receptor homology (TIR) domain"/>
    <property type="match status" value="1"/>
</dbReference>
<keyword evidence="2" id="KW-0802">TPR repeat</keyword>
<dbReference type="AlphaFoldDB" id="A0A1W1ECL0"/>
<evidence type="ECO:0000256" key="1">
    <source>
        <dbReference type="ARBA" id="ARBA00022737"/>
    </source>
</evidence>
<evidence type="ECO:0000313" key="5">
    <source>
        <dbReference type="EMBL" id="SFZ97770.1"/>
    </source>
</evidence>
<dbReference type="EMBL" id="FPKX01000020">
    <property type="protein sequence ID" value="SFZ97770.1"/>
    <property type="molecule type" value="Genomic_DNA"/>
</dbReference>
<keyword evidence="3" id="KW-0812">Transmembrane</keyword>
<dbReference type="SMART" id="SM00028">
    <property type="entry name" value="TPR"/>
    <property type="match status" value="5"/>
</dbReference>
<proteinExistence type="predicted"/>
<evidence type="ECO:0000256" key="2">
    <source>
        <dbReference type="ARBA" id="ARBA00022803"/>
    </source>
</evidence>
<keyword evidence="3" id="KW-1133">Transmembrane helix</keyword>
<dbReference type="PANTHER" id="PTHR45641">
    <property type="entry name" value="TETRATRICOPEPTIDE REPEAT PROTEIN (AFU_ORTHOLOGUE AFUA_6G03870)"/>
    <property type="match status" value="1"/>
</dbReference>
<reference evidence="5" key="1">
    <citation type="submission" date="2016-10" db="EMBL/GenBank/DDBJ databases">
        <authorList>
            <person name="de Groot N.N."/>
        </authorList>
    </citation>
    <scope>NUCLEOTIDE SEQUENCE</scope>
</reference>
<protein>
    <submittedName>
        <fullName evidence="5">Kinesin light chain</fullName>
    </submittedName>
</protein>